<dbReference type="Proteomes" id="UP001187315">
    <property type="component" value="Unassembled WGS sequence"/>
</dbReference>
<comment type="caution">
    <text evidence="2">The sequence shown here is derived from an EMBL/GenBank/DDBJ whole genome shotgun (WGS) entry which is preliminary data.</text>
</comment>
<keyword evidence="3" id="KW-1185">Reference proteome</keyword>
<sequence>MIKTAAERQRQYRARRDADAERRETYLRSERERWKIDTEAGKKKKISHLGDRAKRHKRKMWRDQHLEGKKQSRRARYKLHKEIAQLQHALTKERKLKEKYKKSLQRSAKQNESPRSKVRELVKNCPVNSRIRKTLLLHEALISDIKRKYQNTRNERDKQILAKVTVGKIVKKYRLQRWSEQALGFSKKRRNLLKSKSLTSFTRKTVNRFMQKRFLVDTMRNLHRKFLAENNMRISYSSFCRLRPFWVVHPSLSDRETCQCKLHENLSFLAEKLNQLKLIKTSDLERLTKTVSCDTTRKDCMYWECENCKDKTVPLSSMYDSAKMDDQEGAKVKISVKQIVEGTQEQLAEQFHTHLSKFKKHSFNIRQQYAYYRELRKSMATDECLIHLDFSENFTCKYSSEIQAVHFGSSHQQATLHTGILCVGGSKESTCFSTISPSKHKSPAAIWEHLNHLLDYVQATHPEVSVIHFFSDGPCTQYKQKGNFFLFSTELVKRGIKAGTWNFFEASHGKGAPDGVGAALKRTADMLISHGRDIQDAHELFEALLETNTSIKLFFVNDDTVEQALEGCHQTYQQSQQPCGYIRW</sequence>
<dbReference type="AlphaFoldDB" id="A0AA88MLJ1"/>
<evidence type="ECO:0000313" key="2">
    <source>
        <dbReference type="EMBL" id="KAK2840949.1"/>
    </source>
</evidence>
<accession>A0AA88MLJ1</accession>
<evidence type="ECO:0000256" key="1">
    <source>
        <dbReference type="SAM" id="MobiDB-lite"/>
    </source>
</evidence>
<protein>
    <submittedName>
        <fullName evidence="2">Uncharacterized protein</fullName>
    </submittedName>
</protein>
<evidence type="ECO:0000313" key="3">
    <source>
        <dbReference type="Proteomes" id="UP001187315"/>
    </source>
</evidence>
<name>A0AA88MLJ1_TACVA</name>
<reference evidence="2" key="1">
    <citation type="submission" date="2023-08" db="EMBL/GenBank/DDBJ databases">
        <title>Pelteobagrus vachellii genome.</title>
        <authorList>
            <person name="Liu H."/>
        </authorList>
    </citation>
    <scope>NUCLEOTIDE SEQUENCE</scope>
    <source>
        <strain evidence="2">PRFRI_2022a</strain>
        <tissue evidence="2">Muscle</tissue>
    </source>
</reference>
<organism evidence="2 3">
    <name type="scientific">Tachysurus vachellii</name>
    <name type="common">Darkbarbel catfish</name>
    <name type="synonym">Pelteobagrus vachellii</name>
    <dbReference type="NCBI Taxonomy" id="175792"/>
    <lineage>
        <taxon>Eukaryota</taxon>
        <taxon>Metazoa</taxon>
        <taxon>Chordata</taxon>
        <taxon>Craniata</taxon>
        <taxon>Vertebrata</taxon>
        <taxon>Euteleostomi</taxon>
        <taxon>Actinopterygii</taxon>
        <taxon>Neopterygii</taxon>
        <taxon>Teleostei</taxon>
        <taxon>Ostariophysi</taxon>
        <taxon>Siluriformes</taxon>
        <taxon>Bagridae</taxon>
        <taxon>Tachysurus</taxon>
    </lineage>
</organism>
<dbReference type="PANTHER" id="PTHR46601">
    <property type="entry name" value="ULP_PROTEASE DOMAIN-CONTAINING PROTEIN"/>
    <property type="match status" value="1"/>
</dbReference>
<proteinExistence type="predicted"/>
<gene>
    <name evidence="2" type="ORF">Q7C36_012528</name>
</gene>
<dbReference type="EMBL" id="JAVHJS010000012">
    <property type="protein sequence ID" value="KAK2840949.1"/>
    <property type="molecule type" value="Genomic_DNA"/>
</dbReference>
<dbReference type="PANTHER" id="PTHR46601:SF1">
    <property type="entry name" value="ADF-H DOMAIN-CONTAINING PROTEIN"/>
    <property type="match status" value="1"/>
</dbReference>
<feature type="region of interest" description="Disordered" evidence="1">
    <location>
        <begin position="1"/>
        <end position="26"/>
    </location>
</feature>
<feature type="region of interest" description="Disordered" evidence="1">
    <location>
        <begin position="94"/>
        <end position="117"/>
    </location>
</feature>